<feature type="region of interest" description="Disordered" evidence="7">
    <location>
        <begin position="27"/>
        <end position="74"/>
    </location>
</feature>
<dbReference type="FunFam" id="2.40.50.140:FF:000128">
    <property type="entry name" value="50S ribosomal protein L2"/>
    <property type="match status" value="1"/>
</dbReference>
<evidence type="ECO:0000313" key="9">
    <source>
        <dbReference type="EMBL" id="KGQ01703.1"/>
    </source>
</evidence>
<name>A0A0A2V2L9_PARBA</name>
<feature type="region of interest" description="Disordered" evidence="7">
    <location>
        <begin position="91"/>
        <end position="119"/>
    </location>
</feature>
<evidence type="ECO:0000313" key="10">
    <source>
        <dbReference type="Proteomes" id="UP000002059"/>
    </source>
</evidence>
<dbReference type="Gene3D" id="2.40.50.140">
    <property type="entry name" value="Nucleic acid-binding proteins"/>
    <property type="match status" value="1"/>
</dbReference>
<sequence length="251" mass="28264">MLQTRLSLRSLQTSCRCLSSITARAYSSTVDQKPEEPPPQEKVTPNFAFAPPPVRDKEGLGLRTYTPRTPGLRHLRRPINDHLWKGRPYQKLTFPKRGHGKGGRNNTGRVTVRHRGGGHKRRIRTIDFERKEPGPHTVERIEHDPNRNTHIALVRSNNTGKMSYIIAAEGMRAGDVVESYRAGIPNELWKNMGGTVDPGMLAARTRMAGQLSPPPHDPRWLIDLQCRLKAGQGRPAVSGCRYLCNRHSKSH</sequence>
<evidence type="ECO:0000256" key="2">
    <source>
        <dbReference type="ARBA" id="ARBA00005636"/>
    </source>
</evidence>
<dbReference type="KEGG" id="pbl:PAAG_11549"/>
<comment type="subcellular location">
    <subcellularLocation>
        <location evidence="1">Mitochondrion</location>
    </subcellularLocation>
</comment>
<dbReference type="eggNOG" id="KOG0438">
    <property type="taxonomic scope" value="Eukaryota"/>
</dbReference>
<evidence type="ECO:0000259" key="8">
    <source>
        <dbReference type="SMART" id="SM01383"/>
    </source>
</evidence>
<dbReference type="HOGENOM" id="CLU_1107418_0_0_1"/>
<dbReference type="AlphaFoldDB" id="A0A0A2V2L9"/>
<dbReference type="InterPro" id="IPR012340">
    <property type="entry name" value="NA-bd_OB-fold"/>
</dbReference>
<comment type="similarity">
    <text evidence="2">Belongs to the universal ribosomal protein uL2 family.</text>
</comment>
<reference evidence="9 10" key="1">
    <citation type="journal article" date="2011" name="PLoS Genet.">
        <title>Comparative genomic analysis of human fungal pathogens causing paracoccidioidomycosis.</title>
        <authorList>
            <person name="Desjardins C.A."/>
            <person name="Champion M.D."/>
            <person name="Holder J.W."/>
            <person name="Muszewska A."/>
            <person name="Goldberg J."/>
            <person name="Bailao A.M."/>
            <person name="Brigido M.M."/>
            <person name="Ferreira M.E."/>
            <person name="Garcia A.M."/>
            <person name="Grynberg M."/>
            <person name="Gujja S."/>
            <person name="Heiman D.I."/>
            <person name="Henn M.R."/>
            <person name="Kodira C.D."/>
            <person name="Leon-Narvaez H."/>
            <person name="Longo L.V."/>
            <person name="Ma L.J."/>
            <person name="Malavazi I."/>
            <person name="Matsuo A.L."/>
            <person name="Morais F.V."/>
            <person name="Pereira M."/>
            <person name="Rodriguez-Brito S."/>
            <person name="Sakthikumar S."/>
            <person name="Salem-Izacc S.M."/>
            <person name="Sykes S.M."/>
            <person name="Teixeira M.M."/>
            <person name="Vallejo M.C."/>
            <person name="Walter M.E."/>
            <person name="Yandava C."/>
            <person name="Young S."/>
            <person name="Zeng Q."/>
            <person name="Zucker J."/>
            <person name="Felipe M.S."/>
            <person name="Goldman G.H."/>
            <person name="Haas B.J."/>
            <person name="McEwen J.G."/>
            <person name="Nino-Vega G."/>
            <person name="Puccia R."/>
            <person name="San-Blas G."/>
            <person name="Soares C.M."/>
            <person name="Birren B.W."/>
            <person name="Cuomo C.A."/>
        </authorList>
    </citation>
    <scope>NUCLEOTIDE SEQUENCE [LARGE SCALE GENOMIC DNA]</scope>
    <source>
        <strain evidence="10">ATCC MYA-826 / Pb01</strain>
    </source>
</reference>
<organism evidence="9 10">
    <name type="scientific">Paracoccidioides lutzii (strain ATCC MYA-826 / Pb01)</name>
    <name type="common">Paracoccidioides brasiliensis</name>
    <dbReference type="NCBI Taxonomy" id="502779"/>
    <lineage>
        <taxon>Eukaryota</taxon>
        <taxon>Fungi</taxon>
        <taxon>Dikarya</taxon>
        <taxon>Ascomycota</taxon>
        <taxon>Pezizomycotina</taxon>
        <taxon>Eurotiomycetes</taxon>
        <taxon>Eurotiomycetidae</taxon>
        <taxon>Onygenales</taxon>
        <taxon>Ajellomycetaceae</taxon>
        <taxon>Paracoccidioides</taxon>
    </lineage>
</organism>
<dbReference type="SMART" id="SM01383">
    <property type="entry name" value="Ribosomal_L2"/>
    <property type="match status" value="1"/>
</dbReference>
<dbReference type="GO" id="GO:0003723">
    <property type="term" value="F:RNA binding"/>
    <property type="evidence" value="ECO:0007669"/>
    <property type="project" value="TreeGrafter"/>
</dbReference>
<dbReference type="Pfam" id="PF00181">
    <property type="entry name" value="Ribosomal_L2_N"/>
    <property type="match status" value="1"/>
</dbReference>
<dbReference type="OrthoDB" id="268576at2759"/>
<dbReference type="GeneID" id="26970510"/>
<dbReference type="STRING" id="502779.A0A0A2V2L9"/>
<dbReference type="InterPro" id="IPR002171">
    <property type="entry name" value="Ribosomal_uL2"/>
</dbReference>
<dbReference type="GO" id="GO:0005762">
    <property type="term" value="C:mitochondrial large ribosomal subunit"/>
    <property type="evidence" value="ECO:0007669"/>
    <property type="project" value="TreeGrafter"/>
</dbReference>
<protein>
    <recommendedName>
        <fullName evidence="6">Large ribosomal subunit protein uL2m</fullName>
    </recommendedName>
</protein>
<evidence type="ECO:0000256" key="7">
    <source>
        <dbReference type="SAM" id="MobiDB-lite"/>
    </source>
</evidence>
<dbReference type="GO" id="GO:0032543">
    <property type="term" value="P:mitochondrial translation"/>
    <property type="evidence" value="ECO:0007669"/>
    <property type="project" value="TreeGrafter"/>
</dbReference>
<dbReference type="VEuPathDB" id="FungiDB:PAAG_11549"/>
<dbReference type="RefSeq" id="XP_015703205.1">
    <property type="nucleotide sequence ID" value="XM_015847181.1"/>
</dbReference>
<evidence type="ECO:0000256" key="4">
    <source>
        <dbReference type="ARBA" id="ARBA00023128"/>
    </source>
</evidence>
<evidence type="ECO:0000256" key="5">
    <source>
        <dbReference type="ARBA" id="ARBA00023274"/>
    </source>
</evidence>
<keyword evidence="10" id="KW-1185">Reference proteome</keyword>
<feature type="domain" description="Large ribosomal subunit protein uL2 RNA-binding" evidence="8">
    <location>
        <begin position="103"/>
        <end position="179"/>
    </location>
</feature>
<dbReference type="PANTHER" id="PTHR13691:SF5">
    <property type="entry name" value="LARGE RIBOSOMAL SUBUNIT PROTEIN UL2M"/>
    <property type="match status" value="1"/>
</dbReference>
<keyword evidence="3" id="KW-0689">Ribosomal protein</keyword>
<dbReference type="EMBL" id="KN293997">
    <property type="protein sequence ID" value="KGQ01703.1"/>
    <property type="molecule type" value="Genomic_DNA"/>
</dbReference>
<evidence type="ECO:0000256" key="6">
    <source>
        <dbReference type="ARBA" id="ARBA00069872"/>
    </source>
</evidence>
<dbReference type="SUPFAM" id="SSF50249">
    <property type="entry name" value="Nucleic acid-binding proteins"/>
    <property type="match status" value="1"/>
</dbReference>
<evidence type="ECO:0000256" key="1">
    <source>
        <dbReference type="ARBA" id="ARBA00004173"/>
    </source>
</evidence>
<keyword evidence="5" id="KW-0687">Ribonucleoprotein</keyword>
<accession>A0A0A2V2L9</accession>
<dbReference type="Proteomes" id="UP000002059">
    <property type="component" value="Partially assembled WGS sequence"/>
</dbReference>
<keyword evidence="4" id="KW-0496">Mitochondrion</keyword>
<dbReference type="InterPro" id="IPR022666">
    <property type="entry name" value="Ribosomal_uL2_RNA-bd_dom"/>
</dbReference>
<proteinExistence type="inferred from homology"/>
<dbReference type="GO" id="GO:0003735">
    <property type="term" value="F:structural constituent of ribosome"/>
    <property type="evidence" value="ECO:0007669"/>
    <property type="project" value="InterPro"/>
</dbReference>
<dbReference type="PANTHER" id="PTHR13691">
    <property type="entry name" value="RIBOSOMAL PROTEIN L2"/>
    <property type="match status" value="1"/>
</dbReference>
<evidence type="ECO:0000256" key="3">
    <source>
        <dbReference type="ARBA" id="ARBA00022980"/>
    </source>
</evidence>
<gene>
    <name evidence="9" type="ORF">PAAG_11549</name>
</gene>